<protein>
    <submittedName>
        <fullName evidence="1">Uncharacterized protein</fullName>
    </submittedName>
</protein>
<name>A0A0E9QK39_ANGAN</name>
<dbReference type="EMBL" id="GBXM01091715">
    <property type="protein sequence ID" value="JAH16862.1"/>
    <property type="molecule type" value="Transcribed_RNA"/>
</dbReference>
<reference evidence="1" key="1">
    <citation type="submission" date="2014-11" db="EMBL/GenBank/DDBJ databases">
        <authorList>
            <person name="Amaro Gonzalez C."/>
        </authorList>
    </citation>
    <scope>NUCLEOTIDE SEQUENCE</scope>
</reference>
<evidence type="ECO:0000313" key="1">
    <source>
        <dbReference type="EMBL" id="JAH16862.1"/>
    </source>
</evidence>
<reference evidence="1" key="2">
    <citation type="journal article" date="2015" name="Fish Shellfish Immunol.">
        <title>Early steps in the European eel (Anguilla anguilla)-Vibrio vulnificus interaction in the gills: Role of the RtxA13 toxin.</title>
        <authorList>
            <person name="Callol A."/>
            <person name="Pajuelo D."/>
            <person name="Ebbesson L."/>
            <person name="Teles M."/>
            <person name="MacKenzie S."/>
            <person name="Amaro C."/>
        </authorList>
    </citation>
    <scope>NUCLEOTIDE SEQUENCE</scope>
</reference>
<sequence length="56" mass="6641">MEIVIQQKGYCRQAGRRTGWKNQVLDGQEIKWQEIWEYMIKNLAKLWCGLLDLSGN</sequence>
<organism evidence="1">
    <name type="scientific">Anguilla anguilla</name>
    <name type="common">European freshwater eel</name>
    <name type="synonym">Muraena anguilla</name>
    <dbReference type="NCBI Taxonomy" id="7936"/>
    <lineage>
        <taxon>Eukaryota</taxon>
        <taxon>Metazoa</taxon>
        <taxon>Chordata</taxon>
        <taxon>Craniata</taxon>
        <taxon>Vertebrata</taxon>
        <taxon>Euteleostomi</taxon>
        <taxon>Actinopterygii</taxon>
        <taxon>Neopterygii</taxon>
        <taxon>Teleostei</taxon>
        <taxon>Anguilliformes</taxon>
        <taxon>Anguillidae</taxon>
        <taxon>Anguilla</taxon>
    </lineage>
</organism>
<proteinExistence type="predicted"/>
<dbReference type="AlphaFoldDB" id="A0A0E9QK39"/>
<accession>A0A0E9QK39</accession>